<evidence type="ECO:0000256" key="3">
    <source>
        <dbReference type="ARBA" id="ARBA00022723"/>
    </source>
</evidence>
<proteinExistence type="inferred from homology"/>
<evidence type="ECO:0000256" key="6">
    <source>
        <dbReference type="ARBA" id="ARBA00022837"/>
    </source>
</evidence>
<comment type="similarity">
    <text evidence="2">Belongs to the sulfatase family.</text>
</comment>
<dbReference type="PROSITE" id="PS00149">
    <property type="entry name" value="SULFATASE_2"/>
    <property type="match status" value="1"/>
</dbReference>
<evidence type="ECO:0000313" key="10">
    <source>
        <dbReference type="Proteomes" id="UP000198670"/>
    </source>
</evidence>
<dbReference type="GO" id="GO:0046872">
    <property type="term" value="F:metal ion binding"/>
    <property type="evidence" value="ECO:0007669"/>
    <property type="project" value="UniProtKB-KW"/>
</dbReference>
<sequence>MKHTIYYLLVTMMIGLDAFPLDVRAQEKSLRPNVVFILADDLGYRDLSCTGSTYYETPHIDRIAAEGAVFNAGYSACQVCSPSRASIMSGKSPVRHGITDYIGARHGTDWRKQGRYSKLLPAAYGTALQHDFVTLPEALKAAGYKTFFAGKWHLGSKGSWPEDHGFEINKGGWDSGSPKGGYFSPWENPNLENKVPGENLTMRLAEETATFLRANNPRQTGQPVFAFLSFYAVHGPIQTTREKWNKYRQKAQDQGIAPKGFEMGKYLPMRQVQDNPVYAGLVETMDDAVGVVLAALDEAGMAENTIVIFTSDNGGVSAGDAFATSNLPLRGGKGYQFEGGIRVPYFIKAPGLTEGGKYFATPVTGMDFYPTILDLAGLALHPEAHTDGVSLRPLLEGKPAAERSLIWHYPHYGNQGGEPSSIIRKGDWKLIHYYEDGRDELYNLATDPGELQEVSSAHKEQVTALADELQAYLQTHGASYPIPDPEYDAARERDYLKGVANKRLLQLERQRMEFLSPDFDPGDDWWDSERTTYSEKPINLP</sequence>
<gene>
    <name evidence="9" type="ORF">SAMN05444682_102222</name>
</gene>
<dbReference type="Gene3D" id="3.40.720.10">
    <property type="entry name" value="Alkaline Phosphatase, subunit A"/>
    <property type="match status" value="1"/>
</dbReference>
<dbReference type="Pfam" id="PF00884">
    <property type="entry name" value="Sulfatase"/>
    <property type="match status" value="1"/>
</dbReference>
<name>A0A1I3F9C7_9SPHI</name>
<dbReference type="PANTHER" id="PTHR42693">
    <property type="entry name" value="ARYLSULFATASE FAMILY MEMBER"/>
    <property type="match status" value="1"/>
</dbReference>
<dbReference type="CDD" id="cd16144">
    <property type="entry name" value="ARS_like"/>
    <property type="match status" value="1"/>
</dbReference>
<dbReference type="InterPro" id="IPR024607">
    <property type="entry name" value="Sulfatase_CS"/>
</dbReference>
<evidence type="ECO:0000256" key="1">
    <source>
        <dbReference type="ARBA" id="ARBA00001913"/>
    </source>
</evidence>
<protein>
    <submittedName>
        <fullName evidence="9">Arylsulfatase A</fullName>
    </submittedName>
</protein>
<organism evidence="9 10">
    <name type="scientific">Parapedobacter indicus</name>
    <dbReference type="NCBI Taxonomy" id="1477437"/>
    <lineage>
        <taxon>Bacteria</taxon>
        <taxon>Pseudomonadati</taxon>
        <taxon>Bacteroidota</taxon>
        <taxon>Sphingobacteriia</taxon>
        <taxon>Sphingobacteriales</taxon>
        <taxon>Sphingobacteriaceae</taxon>
        <taxon>Parapedobacter</taxon>
    </lineage>
</organism>
<dbReference type="InterPro" id="IPR000917">
    <property type="entry name" value="Sulfatase_N"/>
</dbReference>
<dbReference type="InterPro" id="IPR017850">
    <property type="entry name" value="Alkaline_phosphatase_core_sf"/>
</dbReference>
<dbReference type="GO" id="GO:0004065">
    <property type="term" value="F:arylsulfatase activity"/>
    <property type="evidence" value="ECO:0007669"/>
    <property type="project" value="TreeGrafter"/>
</dbReference>
<comment type="cofactor">
    <cofactor evidence="1">
        <name>Ca(2+)</name>
        <dbReference type="ChEBI" id="CHEBI:29108"/>
    </cofactor>
</comment>
<dbReference type="STRING" id="1477437.SAMN05444682_102222"/>
<keyword evidence="5" id="KW-0378">Hydrolase</keyword>
<dbReference type="InterPro" id="IPR050738">
    <property type="entry name" value="Sulfatase"/>
</dbReference>
<dbReference type="AlphaFoldDB" id="A0A1I3F9C7"/>
<dbReference type="RefSeq" id="WP_090624893.1">
    <property type="nucleotide sequence ID" value="NZ_FOQO01000002.1"/>
</dbReference>
<feature type="region of interest" description="Disordered" evidence="7">
    <location>
        <begin position="516"/>
        <end position="541"/>
    </location>
</feature>
<accession>A0A1I3F9C7</accession>
<evidence type="ECO:0000256" key="7">
    <source>
        <dbReference type="SAM" id="MobiDB-lite"/>
    </source>
</evidence>
<dbReference type="EMBL" id="FOQO01000002">
    <property type="protein sequence ID" value="SFI07799.1"/>
    <property type="molecule type" value="Genomic_DNA"/>
</dbReference>
<dbReference type="Proteomes" id="UP000198670">
    <property type="component" value="Unassembled WGS sequence"/>
</dbReference>
<feature type="domain" description="Sulfatase N-terminal" evidence="8">
    <location>
        <begin position="32"/>
        <end position="377"/>
    </location>
</feature>
<dbReference type="Gene3D" id="3.30.1120.10">
    <property type="match status" value="1"/>
</dbReference>
<evidence type="ECO:0000313" key="9">
    <source>
        <dbReference type="EMBL" id="SFI07799.1"/>
    </source>
</evidence>
<keyword evidence="10" id="KW-1185">Reference proteome</keyword>
<evidence type="ECO:0000256" key="2">
    <source>
        <dbReference type="ARBA" id="ARBA00008779"/>
    </source>
</evidence>
<keyword evidence="4" id="KW-0732">Signal</keyword>
<keyword evidence="6" id="KW-0106">Calcium</keyword>
<dbReference type="OrthoDB" id="9765065at2"/>
<evidence type="ECO:0000256" key="4">
    <source>
        <dbReference type="ARBA" id="ARBA00022729"/>
    </source>
</evidence>
<evidence type="ECO:0000256" key="5">
    <source>
        <dbReference type="ARBA" id="ARBA00022801"/>
    </source>
</evidence>
<keyword evidence="3" id="KW-0479">Metal-binding</keyword>
<dbReference type="SUPFAM" id="SSF53649">
    <property type="entry name" value="Alkaline phosphatase-like"/>
    <property type="match status" value="1"/>
</dbReference>
<evidence type="ECO:0000259" key="8">
    <source>
        <dbReference type="Pfam" id="PF00884"/>
    </source>
</evidence>
<dbReference type="PANTHER" id="PTHR42693:SF42">
    <property type="entry name" value="ARYLSULFATASE G"/>
    <property type="match status" value="1"/>
</dbReference>
<reference evidence="9 10" key="1">
    <citation type="submission" date="2016-10" db="EMBL/GenBank/DDBJ databases">
        <authorList>
            <person name="de Groot N.N."/>
        </authorList>
    </citation>
    <scope>NUCLEOTIDE SEQUENCE [LARGE SCALE GENOMIC DNA]</scope>
    <source>
        <strain evidence="9 10">RK1</strain>
    </source>
</reference>